<accession>A0A0K2U8Q9</accession>
<sequence>MTSKMNKPPTALSRVLKKAGGKYMWCILRYLLIEK</sequence>
<proteinExistence type="predicted"/>
<organism evidence="1">
    <name type="scientific">Lepeophtheirus salmonis</name>
    <name type="common">Salmon louse</name>
    <name type="synonym">Caligus salmonis</name>
    <dbReference type="NCBI Taxonomy" id="72036"/>
    <lineage>
        <taxon>Eukaryota</taxon>
        <taxon>Metazoa</taxon>
        <taxon>Ecdysozoa</taxon>
        <taxon>Arthropoda</taxon>
        <taxon>Crustacea</taxon>
        <taxon>Multicrustacea</taxon>
        <taxon>Hexanauplia</taxon>
        <taxon>Copepoda</taxon>
        <taxon>Siphonostomatoida</taxon>
        <taxon>Caligidae</taxon>
        <taxon>Lepeophtheirus</taxon>
    </lineage>
</organism>
<evidence type="ECO:0000313" key="1">
    <source>
        <dbReference type="EMBL" id="CDW34091.1"/>
    </source>
</evidence>
<reference evidence="1" key="1">
    <citation type="submission" date="2014-05" db="EMBL/GenBank/DDBJ databases">
        <authorList>
            <person name="Chronopoulou M."/>
        </authorList>
    </citation>
    <scope>NUCLEOTIDE SEQUENCE</scope>
    <source>
        <tissue evidence="1">Whole organism</tissue>
    </source>
</reference>
<name>A0A0K2U8Q9_LEPSM</name>
<dbReference type="EMBL" id="HACA01016730">
    <property type="protein sequence ID" value="CDW34091.1"/>
    <property type="molecule type" value="Transcribed_RNA"/>
</dbReference>
<dbReference type="AlphaFoldDB" id="A0A0K2U8Q9"/>
<protein>
    <submittedName>
        <fullName evidence="1">Uncharacterized protein</fullName>
    </submittedName>
</protein>